<dbReference type="PANTHER" id="PTHR45526:SF1">
    <property type="entry name" value="TRANSCRIPTIONAL REGULATORY PROTEIN DCUR-RELATED"/>
    <property type="match status" value="1"/>
</dbReference>
<dbReference type="AlphaFoldDB" id="A0A161S5N2"/>
<keyword evidence="3 10" id="KW-0597">Phosphoprotein</keyword>
<dbReference type="GO" id="GO:0003677">
    <property type="term" value="F:DNA binding"/>
    <property type="evidence" value="ECO:0007669"/>
    <property type="project" value="UniProtKB-KW"/>
</dbReference>
<dbReference type="PIRSF" id="PIRSF006171">
    <property type="entry name" value="RR_citrat_malat"/>
    <property type="match status" value="1"/>
</dbReference>
<keyword evidence="2 9" id="KW-0963">Cytoplasm</keyword>
<dbReference type="PANTHER" id="PTHR45526">
    <property type="entry name" value="TRANSCRIPTIONAL REGULATORY PROTEIN DPIA"/>
    <property type="match status" value="1"/>
</dbReference>
<dbReference type="SUPFAM" id="SSF52172">
    <property type="entry name" value="CheY-like"/>
    <property type="match status" value="1"/>
</dbReference>
<evidence type="ECO:0000256" key="3">
    <source>
        <dbReference type="ARBA" id="ARBA00022553"/>
    </source>
</evidence>
<sequence length="242" mass="26937">MKADAANATPPIRVLIVEDDERIAEINRRFVEKVPGFGVVGIATDEPQALELMSVLEPDLVLLDIYFPETSGLELLRTIGQQHRQADVIMITAAKEVEAVREAIRGGVFDYIIKPVLFSRMQETLQRYESFHRTIKQLGQDNASIGQDEIDRLLQGSTKKEAPGPGASLPKGIDKLTLDKIVQAISEANAPLTAEETAKRIGVSRSTARRYLEHLAEEGKLRADLSYGDVGRPERVYFRKNK</sequence>
<dbReference type="RefSeq" id="WP_063180708.1">
    <property type="nucleotide sequence ID" value="NZ_CP121215.1"/>
</dbReference>
<dbReference type="Pfam" id="PF20714">
    <property type="entry name" value="HTH_64"/>
    <property type="match status" value="1"/>
</dbReference>
<name>A0A161S5N2_9BACL</name>
<keyword evidence="4 9" id="KW-0902">Two-component regulatory system</keyword>
<evidence type="ECO:0000256" key="5">
    <source>
        <dbReference type="ARBA" id="ARBA00023015"/>
    </source>
</evidence>
<dbReference type="GO" id="GO:0005737">
    <property type="term" value="C:cytoplasm"/>
    <property type="evidence" value="ECO:0007669"/>
    <property type="project" value="UniProtKB-SubCell"/>
</dbReference>
<gene>
    <name evidence="12" type="ORF">AV654_14265</name>
</gene>
<feature type="modified residue" description="4-aspartylphosphate" evidence="10">
    <location>
        <position position="64"/>
    </location>
</feature>
<dbReference type="InterPro" id="IPR001789">
    <property type="entry name" value="Sig_transdc_resp-reg_receiver"/>
</dbReference>
<keyword evidence="5 9" id="KW-0805">Transcription regulation</keyword>
<dbReference type="STRING" id="1007103.GCA_000213315_04872"/>
<accession>A0A161S5N2</accession>
<dbReference type="CDD" id="cd19925">
    <property type="entry name" value="REC_citrate_TCS"/>
    <property type="match status" value="1"/>
</dbReference>
<dbReference type="InterPro" id="IPR048714">
    <property type="entry name" value="DpiA-like_HTH"/>
</dbReference>
<dbReference type="Proteomes" id="UP000076563">
    <property type="component" value="Unassembled WGS sequence"/>
</dbReference>
<dbReference type="SUPFAM" id="SSF46785">
    <property type="entry name" value="Winged helix' DNA-binding domain"/>
    <property type="match status" value="1"/>
</dbReference>
<dbReference type="SMART" id="SM00448">
    <property type="entry name" value="REC"/>
    <property type="match status" value="1"/>
</dbReference>
<dbReference type="OrthoDB" id="9759232at2"/>
<evidence type="ECO:0000256" key="4">
    <source>
        <dbReference type="ARBA" id="ARBA00023012"/>
    </source>
</evidence>
<protein>
    <recommendedName>
        <fullName evidence="9">Transcriptional regulatory protein</fullName>
    </recommendedName>
</protein>
<evidence type="ECO:0000256" key="2">
    <source>
        <dbReference type="ARBA" id="ARBA00022490"/>
    </source>
</evidence>
<dbReference type="Pfam" id="PF00072">
    <property type="entry name" value="Response_reg"/>
    <property type="match status" value="1"/>
</dbReference>
<keyword evidence="13" id="KW-1185">Reference proteome</keyword>
<dbReference type="Gene3D" id="3.40.50.2300">
    <property type="match status" value="1"/>
</dbReference>
<feature type="domain" description="Response regulatory" evidence="11">
    <location>
        <begin position="13"/>
        <end position="129"/>
    </location>
</feature>
<comment type="caution">
    <text evidence="12">The sequence shown here is derived from an EMBL/GenBank/DDBJ whole genome shotgun (WGS) entry which is preliminary data.</text>
</comment>
<evidence type="ECO:0000256" key="9">
    <source>
        <dbReference type="PIRNR" id="PIRNR006171"/>
    </source>
</evidence>
<dbReference type="EMBL" id="LQRA01000049">
    <property type="protein sequence ID" value="KZE80149.1"/>
    <property type="molecule type" value="Genomic_DNA"/>
</dbReference>
<dbReference type="Gene3D" id="1.10.10.10">
    <property type="entry name" value="Winged helix-like DNA-binding domain superfamily/Winged helix DNA-binding domain"/>
    <property type="match status" value="1"/>
</dbReference>
<evidence type="ECO:0000256" key="7">
    <source>
        <dbReference type="ARBA" id="ARBA00023159"/>
    </source>
</evidence>
<dbReference type="InterPro" id="IPR036390">
    <property type="entry name" value="WH_DNA-bd_sf"/>
</dbReference>
<evidence type="ECO:0000259" key="11">
    <source>
        <dbReference type="PROSITE" id="PS50110"/>
    </source>
</evidence>
<dbReference type="InterPro" id="IPR051271">
    <property type="entry name" value="2C-system_Tx_regulators"/>
</dbReference>
<dbReference type="GO" id="GO:0003700">
    <property type="term" value="F:DNA-binding transcription factor activity"/>
    <property type="evidence" value="ECO:0007669"/>
    <property type="project" value="InterPro"/>
</dbReference>
<evidence type="ECO:0000313" key="13">
    <source>
        <dbReference type="Proteomes" id="UP000076563"/>
    </source>
</evidence>
<dbReference type="GO" id="GO:0000156">
    <property type="term" value="F:phosphorelay response regulator activity"/>
    <property type="evidence" value="ECO:0007669"/>
    <property type="project" value="TreeGrafter"/>
</dbReference>
<dbReference type="InterPro" id="IPR024187">
    <property type="entry name" value="Sig_transdc_resp-reg_cit/mal"/>
</dbReference>
<evidence type="ECO:0000256" key="10">
    <source>
        <dbReference type="PROSITE-ProRule" id="PRU00169"/>
    </source>
</evidence>
<keyword evidence="8 9" id="KW-0804">Transcription</keyword>
<proteinExistence type="predicted"/>
<comment type="subcellular location">
    <subcellularLocation>
        <location evidence="1 9">Cytoplasm</location>
    </subcellularLocation>
</comment>
<dbReference type="InterPro" id="IPR036388">
    <property type="entry name" value="WH-like_DNA-bd_sf"/>
</dbReference>
<dbReference type="eggNOG" id="COG4565">
    <property type="taxonomic scope" value="Bacteria"/>
</dbReference>
<dbReference type="PROSITE" id="PS50110">
    <property type="entry name" value="RESPONSE_REGULATORY"/>
    <property type="match status" value="1"/>
</dbReference>
<evidence type="ECO:0000256" key="8">
    <source>
        <dbReference type="ARBA" id="ARBA00023163"/>
    </source>
</evidence>
<organism evidence="12 13">
    <name type="scientific">Paenibacillus elgii</name>
    <dbReference type="NCBI Taxonomy" id="189691"/>
    <lineage>
        <taxon>Bacteria</taxon>
        <taxon>Bacillati</taxon>
        <taxon>Bacillota</taxon>
        <taxon>Bacilli</taxon>
        <taxon>Bacillales</taxon>
        <taxon>Paenibacillaceae</taxon>
        <taxon>Paenibacillus</taxon>
    </lineage>
</organism>
<keyword evidence="7 9" id="KW-0010">Activator</keyword>
<evidence type="ECO:0000313" key="12">
    <source>
        <dbReference type="EMBL" id="KZE80149.1"/>
    </source>
</evidence>
<evidence type="ECO:0000256" key="1">
    <source>
        <dbReference type="ARBA" id="ARBA00004496"/>
    </source>
</evidence>
<reference evidence="13" key="1">
    <citation type="submission" date="2016-01" db="EMBL/GenBank/DDBJ databases">
        <title>Draft genome of Chromobacterium sp. F49.</title>
        <authorList>
            <person name="Hong K.W."/>
        </authorList>
    </citation>
    <scope>NUCLEOTIDE SEQUENCE [LARGE SCALE GENOMIC DNA]</scope>
    <source>
        <strain evidence="13">M63</strain>
    </source>
</reference>
<dbReference type="InterPro" id="IPR011006">
    <property type="entry name" value="CheY-like_superfamily"/>
</dbReference>
<evidence type="ECO:0000256" key="6">
    <source>
        <dbReference type="ARBA" id="ARBA00023125"/>
    </source>
</evidence>
<keyword evidence="6 9" id="KW-0238">DNA-binding</keyword>